<sequence length="81" mass="9302">MTKQCKPGTCIVGEIQNVAICERDWMKKATAFQKVIADWNEKTKRFAVPHPGFCYRSNYCAMCGRPLAKFHEANDYLKDTP</sequence>
<reference evidence="1" key="1">
    <citation type="journal article" date="2021" name="Proc. Natl. Acad. Sci. U.S.A.">
        <title>A Catalog of Tens of Thousands of Viruses from Human Metagenomes Reveals Hidden Associations with Chronic Diseases.</title>
        <authorList>
            <person name="Tisza M.J."/>
            <person name="Buck C.B."/>
        </authorList>
    </citation>
    <scope>NUCLEOTIDE SEQUENCE</scope>
    <source>
        <strain evidence="1">Ctshb19</strain>
    </source>
</reference>
<proteinExistence type="predicted"/>
<accession>A0A8S5UGL0</accession>
<dbReference type="EMBL" id="BK016086">
    <property type="protein sequence ID" value="DAF93623.1"/>
    <property type="molecule type" value="Genomic_DNA"/>
</dbReference>
<name>A0A8S5UGL0_9CAUD</name>
<protein>
    <submittedName>
        <fullName evidence="1">Rad50 zinc hook motif</fullName>
    </submittedName>
</protein>
<organism evidence="1">
    <name type="scientific">Myoviridae sp. ctshb19</name>
    <dbReference type="NCBI Taxonomy" id="2825194"/>
    <lineage>
        <taxon>Viruses</taxon>
        <taxon>Duplodnaviria</taxon>
        <taxon>Heunggongvirae</taxon>
        <taxon>Uroviricota</taxon>
        <taxon>Caudoviricetes</taxon>
    </lineage>
</organism>
<evidence type="ECO:0000313" key="1">
    <source>
        <dbReference type="EMBL" id="DAF93623.1"/>
    </source>
</evidence>